<organism evidence="3 4">
    <name type="scientific">Marasmius tenuissimus</name>
    <dbReference type="NCBI Taxonomy" id="585030"/>
    <lineage>
        <taxon>Eukaryota</taxon>
        <taxon>Fungi</taxon>
        <taxon>Dikarya</taxon>
        <taxon>Basidiomycota</taxon>
        <taxon>Agaricomycotina</taxon>
        <taxon>Agaricomycetes</taxon>
        <taxon>Agaricomycetidae</taxon>
        <taxon>Agaricales</taxon>
        <taxon>Marasmiineae</taxon>
        <taxon>Marasmiaceae</taxon>
        <taxon>Marasmius</taxon>
    </lineage>
</organism>
<evidence type="ECO:0000313" key="3">
    <source>
        <dbReference type="EMBL" id="KAL0061306.1"/>
    </source>
</evidence>
<feature type="region of interest" description="Disordered" evidence="2">
    <location>
        <begin position="1"/>
        <end position="45"/>
    </location>
</feature>
<dbReference type="PANTHER" id="PTHR10683:SF18">
    <property type="entry name" value="TRANSALDOLASE"/>
    <property type="match status" value="1"/>
</dbReference>
<feature type="compositionally biased region" description="Basic and acidic residues" evidence="2">
    <location>
        <begin position="102"/>
        <end position="114"/>
    </location>
</feature>
<evidence type="ECO:0000256" key="1">
    <source>
        <dbReference type="ARBA" id="ARBA00023270"/>
    </source>
</evidence>
<dbReference type="InterPro" id="IPR013785">
    <property type="entry name" value="Aldolase_TIM"/>
</dbReference>
<dbReference type="Pfam" id="PF00923">
    <property type="entry name" value="TAL_FSA"/>
    <property type="match status" value="1"/>
</dbReference>
<dbReference type="EMBL" id="JBBXMP010000140">
    <property type="protein sequence ID" value="KAL0061306.1"/>
    <property type="molecule type" value="Genomic_DNA"/>
</dbReference>
<dbReference type="Proteomes" id="UP001437256">
    <property type="component" value="Unassembled WGS sequence"/>
</dbReference>
<keyword evidence="1" id="KW-0704">Schiff base</keyword>
<evidence type="ECO:0000313" key="4">
    <source>
        <dbReference type="Proteomes" id="UP001437256"/>
    </source>
</evidence>
<dbReference type="PANTHER" id="PTHR10683">
    <property type="entry name" value="TRANSALDOLASE"/>
    <property type="match status" value="1"/>
</dbReference>
<name>A0ABR2ZJX4_9AGAR</name>
<sequence>MRWQELHDGMDVDNDSTNGVETESDETMKESRISGVQAGGSSGSGALRIWGWREDVHDAVGQDQPERREQLEKLEEAQAERRRRQEEDVTMWLAARTSTRASGKENDNGREPHLVRPQKRLPHRKPRIRNEMVIYDGLQLESLTQCDLSSSGIFSPATILERVSRLLGDGKEEIMIPDSHLAYHNWVSVHKALDNPILMDSFRGVRHENDNIKWDLLSDCVFEQLQAANLYLFNPCFSLPPARIPLCTFPRSTFPMVELANANADRISSAPPCRKEIYLLIDPRKSEDAKAIVRSARRMVALFYHRNAGEHAHDDRELEIYINIVATEQGIIASRELEETGIKTNLTQISNLEHALACFAWAGSSCVTINVGRILKWYDQRDRRRASPRVLAQHPGIETIRSITQHFKGNRSPHDHENISRTRILAENFQTAEELRLLTRELDGIVLNGNATAGVHIIAVPALTRDLVLPGNTGAHQVAIATAASPMVSSTTNKNEADREARQEDPETRQEETRQALNLMQAMSAESRSIFMGTVFSTLGNWKVGMNTIQRIIQQELHIQARAKIVELKVFYTHQKMYASKKVSRVRDGKEWNENLTDHGFAVHGFAASPRATLDQGEGSFLQDNDHGSGPSLAEMAESESCATKEERETTIIDGIIRSILEEEVF</sequence>
<accession>A0ABR2ZJX4</accession>
<gene>
    <name evidence="3" type="ORF">AAF712_011883</name>
</gene>
<feature type="compositionally biased region" description="Basic and acidic residues" evidence="2">
    <location>
        <begin position="78"/>
        <end position="87"/>
    </location>
</feature>
<feature type="region of interest" description="Disordered" evidence="2">
    <location>
        <begin position="486"/>
        <end position="513"/>
    </location>
</feature>
<feature type="compositionally biased region" description="Basic and acidic residues" evidence="2">
    <location>
        <begin position="495"/>
        <end position="513"/>
    </location>
</feature>
<dbReference type="InterPro" id="IPR001585">
    <property type="entry name" value="TAL/FSA"/>
</dbReference>
<dbReference type="SUPFAM" id="SSF51569">
    <property type="entry name" value="Aldolase"/>
    <property type="match status" value="1"/>
</dbReference>
<protein>
    <submittedName>
        <fullName evidence="3">Uncharacterized protein</fullName>
    </submittedName>
</protein>
<proteinExistence type="predicted"/>
<feature type="compositionally biased region" description="Basic and acidic residues" evidence="2">
    <location>
        <begin position="1"/>
        <end position="10"/>
    </location>
</feature>
<feature type="region of interest" description="Disordered" evidence="2">
    <location>
        <begin position="78"/>
        <end position="120"/>
    </location>
</feature>
<reference evidence="3 4" key="1">
    <citation type="submission" date="2024-05" db="EMBL/GenBank/DDBJ databases">
        <title>A draft genome resource for the thread blight pathogen Marasmius tenuissimus strain MS-2.</title>
        <authorList>
            <person name="Yulfo-Soto G.E."/>
            <person name="Baruah I.K."/>
            <person name="Amoako-Attah I."/>
            <person name="Bukari Y."/>
            <person name="Meinhardt L.W."/>
            <person name="Bailey B.A."/>
            <person name="Cohen S.P."/>
        </authorList>
    </citation>
    <scope>NUCLEOTIDE SEQUENCE [LARGE SCALE GENOMIC DNA]</scope>
    <source>
        <strain evidence="3 4">MS-2</strain>
    </source>
</reference>
<dbReference type="Gene3D" id="3.20.20.70">
    <property type="entry name" value="Aldolase class I"/>
    <property type="match status" value="1"/>
</dbReference>
<keyword evidence="4" id="KW-1185">Reference proteome</keyword>
<comment type="caution">
    <text evidence="3">The sequence shown here is derived from an EMBL/GenBank/DDBJ whole genome shotgun (WGS) entry which is preliminary data.</text>
</comment>
<evidence type="ECO:0000256" key="2">
    <source>
        <dbReference type="SAM" id="MobiDB-lite"/>
    </source>
</evidence>